<reference evidence="19" key="1">
    <citation type="journal article" date="2019" name="Int. J. Syst. Evol. Microbiol.">
        <title>The Global Catalogue of Microorganisms (GCM) 10K type strain sequencing project: providing services to taxonomists for standard genome sequencing and annotation.</title>
        <authorList>
            <consortium name="The Broad Institute Genomics Platform"/>
            <consortium name="The Broad Institute Genome Sequencing Center for Infectious Disease"/>
            <person name="Wu L."/>
            <person name="Ma J."/>
        </authorList>
    </citation>
    <scope>NUCLEOTIDE SEQUENCE [LARGE SCALE GENOMIC DNA]</scope>
    <source>
        <strain evidence="19">JCM 14545</strain>
    </source>
</reference>
<evidence type="ECO:0000313" key="19">
    <source>
        <dbReference type="Proteomes" id="UP001501116"/>
    </source>
</evidence>
<comment type="similarity">
    <text evidence="2">Belongs to the GMC oxidoreductase family.</text>
</comment>
<comment type="cofactor">
    <cofactor evidence="1">
        <name>FAD</name>
        <dbReference type="ChEBI" id="CHEBI:57692"/>
    </cofactor>
</comment>
<evidence type="ECO:0000256" key="7">
    <source>
        <dbReference type="ARBA" id="ARBA00023098"/>
    </source>
</evidence>
<evidence type="ECO:0000256" key="5">
    <source>
        <dbReference type="ARBA" id="ARBA00022827"/>
    </source>
</evidence>
<dbReference type="InterPro" id="IPR052542">
    <property type="entry name" value="Cholesterol_Oxidase"/>
</dbReference>
<evidence type="ECO:0000256" key="1">
    <source>
        <dbReference type="ARBA" id="ARBA00001974"/>
    </source>
</evidence>
<evidence type="ECO:0000313" key="18">
    <source>
        <dbReference type="EMBL" id="GAA1947423.1"/>
    </source>
</evidence>
<dbReference type="InterPro" id="IPR018490">
    <property type="entry name" value="cNMP-bd_dom_sf"/>
</dbReference>
<dbReference type="InterPro" id="IPR000595">
    <property type="entry name" value="cNMP-bd_dom"/>
</dbReference>
<dbReference type="Pfam" id="PF05199">
    <property type="entry name" value="GMC_oxred_C"/>
    <property type="match status" value="1"/>
</dbReference>
<dbReference type="PROSITE" id="PS00889">
    <property type="entry name" value="CNMP_BINDING_2"/>
    <property type="match status" value="1"/>
</dbReference>
<dbReference type="SUPFAM" id="SSF51905">
    <property type="entry name" value="FAD/NAD(P)-binding domain"/>
    <property type="match status" value="1"/>
</dbReference>
<dbReference type="PANTHER" id="PTHR47470">
    <property type="entry name" value="CHOLESTEROL OXIDASE"/>
    <property type="match status" value="1"/>
</dbReference>
<dbReference type="Pfam" id="PF00027">
    <property type="entry name" value="cNMP_binding"/>
    <property type="match status" value="1"/>
</dbReference>
<dbReference type="InterPro" id="IPR007867">
    <property type="entry name" value="GMC_OxRtase_C"/>
</dbReference>
<sequence>MHDYDVIVVGSGFGGSVAALRLTEKGYRVAVVEAGRRFADGEFAKTSWDLRRYLWAPRFGCYGIQRVHLLKDVMILAGAGVGGGSLVYANTLYRPLPPFYRDVQWAHITDWEAELAPHFDRASRMLGVVTNPTVTPSDEVMRAVATEMGVGETFRPTPVGVYFGEPGRRVPDPYFGGAGPPRTGCTECGACMTGCRVGAKNTLAKNYLHLAERAGATVIPMTTVLDLAPHRDGGFAVRTRPTGGLLRRPGAILTADRVVLAAGTWGTQRLLHHARDTGSLPDLSPRVGELTRTNSEAIIGSARPRVDPRQDFSRGVAITSSFHPDPVTHVEPVRYGKGSNAMSLLQTVATDGGSATPRWRQMLGTMARHPVRVAKVAAGYRWSERTVLLLVMQSLDNSITTYTRRTRSGRRKYTSRQGHGAPNPTFIPAAYEANQRTAARIGGVAGGTWSEIADIPLTAHFIGGAPIGTTEADGVIDPYHRVFGYPSLSIVDGTAITANLGVNPSLTIAAQAERAFALWPNKGDPDPRPPQHAPYERIGTVPPRRPAVPGDAPGAYTAPAVPSQGGDPVTDTPADEPRTLFDRLPPDDVRRLRKAGRGVTVPAGWPFISQHTPGDVAYIVLEGRASVFNGRDKIAELGPGDIIGEISLRRGRLRTATVSALTPVTARRLDAKAFADLETRIPGLADAIDAQITARLPASHREPGAG</sequence>
<keyword evidence="8" id="KW-1207">Sterol metabolism</keyword>
<keyword evidence="5" id="KW-0274">FAD</keyword>
<dbReference type="InterPro" id="IPR014710">
    <property type="entry name" value="RmlC-like_jellyroll"/>
</dbReference>
<evidence type="ECO:0000256" key="16">
    <source>
        <dbReference type="SAM" id="MobiDB-lite"/>
    </source>
</evidence>
<feature type="region of interest" description="Disordered" evidence="16">
    <location>
        <begin position="522"/>
        <end position="584"/>
    </location>
</feature>
<evidence type="ECO:0000256" key="6">
    <source>
        <dbReference type="ARBA" id="ARBA00023002"/>
    </source>
</evidence>
<gene>
    <name evidence="18" type="ORF">GCM10009754_14480</name>
</gene>
<dbReference type="InterPro" id="IPR018488">
    <property type="entry name" value="cNMP-bd_CS"/>
</dbReference>
<evidence type="ECO:0000259" key="17">
    <source>
        <dbReference type="PROSITE" id="PS50042"/>
    </source>
</evidence>
<dbReference type="SMART" id="SM00100">
    <property type="entry name" value="cNMP"/>
    <property type="match status" value="1"/>
</dbReference>
<dbReference type="SUPFAM" id="SSF51206">
    <property type="entry name" value="cAMP-binding domain-like"/>
    <property type="match status" value="1"/>
</dbReference>
<evidence type="ECO:0000256" key="8">
    <source>
        <dbReference type="ARBA" id="ARBA00023166"/>
    </source>
</evidence>
<comment type="caution">
    <text evidence="18">The sequence shown here is derived from an EMBL/GenBank/DDBJ whole genome shotgun (WGS) entry which is preliminary data.</text>
</comment>
<evidence type="ECO:0000256" key="15">
    <source>
        <dbReference type="ARBA" id="ARBA00049778"/>
    </source>
</evidence>
<dbReference type="InterPro" id="IPR036188">
    <property type="entry name" value="FAD/NAD-bd_sf"/>
</dbReference>
<keyword evidence="10" id="KW-0413">Isomerase</keyword>
<keyword evidence="4" id="KW-0285">Flavoprotein</keyword>
<evidence type="ECO:0000256" key="11">
    <source>
        <dbReference type="ARBA" id="ARBA00038856"/>
    </source>
</evidence>
<evidence type="ECO:0000256" key="13">
    <source>
        <dbReference type="ARBA" id="ARBA00049723"/>
    </source>
</evidence>
<evidence type="ECO:0000256" key="4">
    <source>
        <dbReference type="ARBA" id="ARBA00022630"/>
    </source>
</evidence>
<comment type="pathway">
    <text evidence="12">Steroid metabolism; cholesterol degradation.</text>
</comment>
<keyword evidence="3" id="KW-0153">Cholesterol metabolism</keyword>
<dbReference type="PROSITE" id="PS50042">
    <property type="entry name" value="CNMP_BINDING_3"/>
    <property type="match status" value="1"/>
</dbReference>
<dbReference type="CDD" id="cd00038">
    <property type="entry name" value="CAP_ED"/>
    <property type="match status" value="1"/>
</dbReference>
<evidence type="ECO:0000256" key="14">
    <source>
        <dbReference type="ARBA" id="ARBA00049744"/>
    </source>
</evidence>
<evidence type="ECO:0000256" key="10">
    <source>
        <dbReference type="ARBA" id="ARBA00023235"/>
    </source>
</evidence>
<evidence type="ECO:0000256" key="9">
    <source>
        <dbReference type="ARBA" id="ARBA00023221"/>
    </source>
</evidence>
<name>A0ABP5BKL9_9PSEU</name>
<dbReference type="EMBL" id="BAAANN010000004">
    <property type="protein sequence ID" value="GAA1947423.1"/>
    <property type="molecule type" value="Genomic_DNA"/>
</dbReference>
<dbReference type="Pfam" id="PF01266">
    <property type="entry name" value="DAO"/>
    <property type="match status" value="1"/>
</dbReference>
<dbReference type="Gene3D" id="2.60.120.10">
    <property type="entry name" value="Jelly Rolls"/>
    <property type="match status" value="1"/>
</dbReference>
<keyword evidence="6" id="KW-0560">Oxidoreductase</keyword>
<dbReference type="InterPro" id="IPR006076">
    <property type="entry name" value="FAD-dep_OxRdtase"/>
</dbReference>
<evidence type="ECO:0000256" key="3">
    <source>
        <dbReference type="ARBA" id="ARBA00022548"/>
    </source>
</evidence>
<proteinExistence type="inferred from homology"/>
<keyword evidence="19" id="KW-1185">Reference proteome</keyword>
<feature type="compositionally biased region" description="Basic and acidic residues" evidence="16">
    <location>
        <begin position="575"/>
        <end position="584"/>
    </location>
</feature>
<evidence type="ECO:0000256" key="12">
    <source>
        <dbReference type="ARBA" id="ARBA00049645"/>
    </source>
</evidence>
<accession>A0ABP5BKL9</accession>
<protein>
    <recommendedName>
        <fullName evidence="14">Cholesterol oxidase</fullName>
        <ecNumber evidence="13">1.1.3.6</ecNumber>
        <ecNumber evidence="11">5.3.3.1</ecNumber>
    </recommendedName>
    <alternativeName>
        <fullName evidence="15">Cholesterol isomerase</fullName>
    </alternativeName>
</protein>
<keyword evidence="7" id="KW-0443">Lipid metabolism</keyword>
<dbReference type="PANTHER" id="PTHR47470:SF1">
    <property type="entry name" value="FAD-DEPENDENT OXIDOREDUCTASE 2 FAD BINDING DOMAIN-CONTAINING PROTEIN"/>
    <property type="match status" value="1"/>
</dbReference>
<dbReference type="EC" id="1.1.3.6" evidence="13"/>
<dbReference type="EC" id="5.3.3.1" evidence="11"/>
<keyword evidence="9" id="KW-0753">Steroid metabolism</keyword>
<dbReference type="Proteomes" id="UP001501116">
    <property type="component" value="Unassembled WGS sequence"/>
</dbReference>
<feature type="domain" description="Cyclic nucleotide-binding" evidence="17">
    <location>
        <begin position="580"/>
        <end position="677"/>
    </location>
</feature>
<organism evidence="18 19">
    <name type="scientific">Amycolatopsis minnesotensis</name>
    <dbReference type="NCBI Taxonomy" id="337894"/>
    <lineage>
        <taxon>Bacteria</taxon>
        <taxon>Bacillati</taxon>
        <taxon>Actinomycetota</taxon>
        <taxon>Actinomycetes</taxon>
        <taxon>Pseudonocardiales</taxon>
        <taxon>Pseudonocardiaceae</taxon>
        <taxon>Amycolatopsis</taxon>
    </lineage>
</organism>
<evidence type="ECO:0000256" key="2">
    <source>
        <dbReference type="ARBA" id="ARBA00010790"/>
    </source>
</evidence>
<dbReference type="Gene3D" id="3.50.50.60">
    <property type="entry name" value="FAD/NAD(P)-binding domain"/>
    <property type="match status" value="3"/>
</dbReference>